<sequence>MNSWQARPLCAIVSTITGVTFQGMQSLGNLIPRILQPKDALSCLGRILSLASSRWYCADSFPGVHFELIILSFQRM</sequence>
<evidence type="ECO:0000313" key="2">
    <source>
        <dbReference type="Proteomes" id="UP000234681"/>
    </source>
</evidence>
<proteinExistence type="predicted"/>
<protein>
    <submittedName>
        <fullName evidence="1">RCG56899</fullName>
    </submittedName>
</protein>
<evidence type="ECO:0000313" key="1">
    <source>
        <dbReference type="EMBL" id="EDL90089.1"/>
    </source>
</evidence>
<reference evidence="2" key="1">
    <citation type="submission" date="2005-09" db="EMBL/GenBank/DDBJ databases">
        <authorList>
            <person name="Mural R.J."/>
            <person name="Li P.W."/>
            <person name="Adams M.D."/>
            <person name="Amanatides P.G."/>
            <person name="Baden-Tillson H."/>
            <person name="Barnstead M."/>
            <person name="Chin S.H."/>
            <person name="Dew I."/>
            <person name="Evans C.A."/>
            <person name="Ferriera S."/>
            <person name="Flanigan M."/>
            <person name="Fosler C."/>
            <person name="Glodek A."/>
            <person name="Gu Z."/>
            <person name="Holt R.A."/>
            <person name="Jennings D."/>
            <person name="Kraft C.L."/>
            <person name="Lu F."/>
            <person name="Nguyen T."/>
            <person name="Nusskern D.R."/>
            <person name="Pfannkoch C.M."/>
            <person name="Sitter C."/>
            <person name="Sutton G.G."/>
            <person name="Venter J.C."/>
            <person name="Wang Z."/>
            <person name="Woodage T."/>
            <person name="Zheng X.H."/>
            <person name="Zhong F."/>
        </authorList>
    </citation>
    <scope>NUCLEOTIDE SEQUENCE [LARGE SCALE GENOMIC DNA]</scope>
    <source>
        <strain>BN</strain>
        <strain evidence="2">Sprague-Dawley</strain>
    </source>
</reference>
<gene>
    <name evidence="1" type="ORF">rCG_56899</name>
</gene>
<accession>A6JDG7</accession>
<dbReference type="Proteomes" id="UP000234681">
    <property type="component" value="Chromosome 14"/>
</dbReference>
<dbReference type="AlphaFoldDB" id="A6JDG7"/>
<dbReference type="EMBL" id="CH473981">
    <property type="protein sequence ID" value="EDL90089.1"/>
    <property type="molecule type" value="Genomic_DNA"/>
</dbReference>
<organism evidence="1 2">
    <name type="scientific">Rattus norvegicus</name>
    <name type="common">Rat</name>
    <dbReference type="NCBI Taxonomy" id="10116"/>
    <lineage>
        <taxon>Eukaryota</taxon>
        <taxon>Metazoa</taxon>
        <taxon>Chordata</taxon>
        <taxon>Craniata</taxon>
        <taxon>Vertebrata</taxon>
        <taxon>Euteleostomi</taxon>
        <taxon>Mammalia</taxon>
        <taxon>Eutheria</taxon>
        <taxon>Euarchontoglires</taxon>
        <taxon>Glires</taxon>
        <taxon>Rodentia</taxon>
        <taxon>Myomorpha</taxon>
        <taxon>Muroidea</taxon>
        <taxon>Muridae</taxon>
        <taxon>Murinae</taxon>
        <taxon>Rattus</taxon>
    </lineage>
</organism>
<name>A6JDG7_RAT</name>